<organism evidence="1 2">
    <name type="scientific">Propionivibrio dicarboxylicus</name>
    <dbReference type="NCBI Taxonomy" id="83767"/>
    <lineage>
        <taxon>Bacteria</taxon>
        <taxon>Pseudomonadati</taxon>
        <taxon>Pseudomonadota</taxon>
        <taxon>Betaproteobacteria</taxon>
        <taxon>Rhodocyclales</taxon>
        <taxon>Rhodocyclaceae</taxon>
        <taxon>Propionivibrio</taxon>
    </lineage>
</organism>
<evidence type="ECO:0000313" key="1">
    <source>
        <dbReference type="EMBL" id="SDI10188.1"/>
    </source>
</evidence>
<sequence>MRPSEFLDNNDAHTFFKRLGNSIVTGPILTNVSGFRAILLM</sequence>
<protein>
    <submittedName>
        <fullName evidence="1">MOFRL family protein</fullName>
    </submittedName>
</protein>
<dbReference type="Proteomes" id="UP000198607">
    <property type="component" value="Unassembled WGS sequence"/>
</dbReference>
<accession>A0A1G8HU69</accession>
<dbReference type="Gene3D" id="3.40.1480.10">
    <property type="entry name" value="MOFRL domain"/>
    <property type="match status" value="1"/>
</dbReference>
<dbReference type="SUPFAM" id="SSF82544">
    <property type="entry name" value="GckA/TtuD-like"/>
    <property type="match status" value="1"/>
</dbReference>
<evidence type="ECO:0000313" key="2">
    <source>
        <dbReference type="Proteomes" id="UP000198607"/>
    </source>
</evidence>
<dbReference type="STRING" id="83767.SAMN05660652_02848"/>
<dbReference type="InterPro" id="IPR037035">
    <property type="entry name" value="GK-like_C_sf"/>
</dbReference>
<dbReference type="AlphaFoldDB" id="A0A1G8HU69"/>
<proteinExistence type="predicted"/>
<keyword evidence="2" id="KW-1185">Reference proteome</keyword>
<gene>
    <name evidence="1" type="ORF">SAMN05660652_02848</name>
</gene>
<reference evidence="1 2" key="1">
    <citation type="submission" date="2016-10" db="EMBL/GenBank/DDBJ databases">
        <authorList>
            <person name="de Groot N.N."/>
        </authorList>
    </citation>
    <scope>NUCLEOTIDE SEQUENCE [LARGE SCALE GENOMIC DNA]</scope>
    <source>
        <strain evidence="1 2">DSM 5885</strain>
    </source>
</reference>
<dbReference type="EMBL" id="FNCY01000013">
    <property type="protein sequence ID" value="SDI10188.1"/>
    <property type="molecule type" value="Genomic_DNA"/>
</dbReference>
<name>A0A1G8HU69_9RHOO</name>